<accession>A0A0E9UQ72</accession>
<reference evidence="1" key="2">
    <citation type="journal article" date="2015" name="Fish Shellfish Immunol.">
        <title>Early steps in the European eel (Anguilla anguilla)-Vibrio vulnificus interaction in the gills: Role of the RtxA13 toxin.</title>
        <authorList>
            <person name="Callol A."/>
            <person name="Pajuelo D."/>
            <person name="Ebbesson L."/>
            <person name="Teles M."/>
            <person name="MacKenzie S."/>
            <person name="Amaro C."/>
        </authorList>
    </citation>
    <scope>NUCLEOTIDE SEQUENCE</scope>
</reference>
<name>A0A0E9UQ72_ANGAN</name>
<evidence type="ECO:0000313" key="1">
    <source>
        <dbReference type="EMBL" id="JAH68009.1"/>
    </source>
</evidence>
<sequence>MSNGKLKGQVNQGLQISAPPHCRKRDENYLDATYFRLF</sequence>
<proteinExistence type="predicted"/>
<dbReference type="EMBL" id="GBXM01040568">
    <property type="protein sequence ID" value="JAH68009.1"/>
    <property type="molecule type" value="Transcribed_RNA"/>
</dbReference>
<reference evidence="1" key="1">
    <citation type="submission" date="2014-11" db="EMBL/GenBank/DDBJ databases">
        <authorList>
            <person name="Amaro Gonzalez C."/>
        </authorList>
    </citation>
    <scope>NUCLEOTIDE SEQUENCE</scope>
</reference>
<dbReference type="AlphaFoldDB" id="A0A0E9UQ72"/>
<protein>
    <submittedName>
        <fullName evidence="1">Uncharacterized protein</fullName>
    </submittedName>
</protein>
<organism evidence="1">
    <name type="scientific">Anguilla anguilla</name>
    <name type="common">European freshwater eel</name>
    <name type="synonym">Muraena anguilla</name>
    <dbReference type="NCBI Taxonomy" id="7936"/>
    <lineage>
        <taxon>Eukaryota</taxon>
        <taxon>Metazoa</taxon>
        <taxon>Chordata</taxon>
        <taxon>Craniata</taxon>
        <taxon>Vertebrata</taxon>
        <taxon>Euteleostomi</taxon>
        <taxon>Actinopterygii</taxon>
        <taxon>Neopterygii</taxon>
        <taxon>Teleostei</taxon>
        <taxon>Anguilliformes</taxon>
        <taxon>Anguillidae</taxon>
        <taxon>Anguilla</taxon>
    </lineage>
</organism>